<evidence type="ECO:0000259" key="1">
    <source>
        <dbReference type="Pfam" id="PF01402"/>
    </source>
</evidence>
<dbReference type="RefSeq" id="WP_263390380.1">
    <property type="nucleotide sequence ID" value="NZ_JAOVQN010000043.1"/>
</dbReference>
<proteinExistence type="predicted"/>
<protein>
    <submittedName>
        <fullName evidence="2">Ribbon-helix-helix domain-containing protein</fullName>
    </submittedName>
</protein>
<feature type="domain" description="Ribbon-helix-helix protein CopG" evidence="1">
    <location>
        <begin position="4"/>
        <end position="46"/>
    </location>
</feature>
<dbReference type="Proteomes" id="UP001321014">
    <property type="component" value="Unassembled WGS sequence"/>
</dbReference>
<keyword evidence="3" id="KW-1185">Reference proteome</keyword>
<gene>
    <name evidence="2" type="ORF">OEZ49_22495</name>
</gene>
<reference evidence="2 3" key="1">
    <citation type="submission" date="2022-10" db="EMBL/GenBank/DDBJ databases">
        <title>Ruegeria sp. nov., isolated from ocean surface water.</title>
        <authorList>
            <person name="He W."/>
            <person name="Wang L."/>
            <person name="Zhang D.-F."/>
        </authorList>
    </citation>
    <scope>NUCLEOTIDE SEQUENCE [LARGE SCALE GENOMIC DNA]</scope>
    <source>
        <strain evidence="2 3">WL0004</strain>
    </source>
</reference>
<dbReference type="EMBL" id="JAOVQN010000043">
    <property type="protein sequence ID" value="MCU9840522.1"/>
    <property type="molecule type" value="Genomic_DNA"/>
</dbReference>
<dbReference type="Pfam" id="PF01402">
    <property type="entry name" value="RHH_1"/>
    <property type="match status" value="1"/>
</dbReference>
<accession>A0ABT2WZ30</accession>
<sequence>MPKKPINIRLDEDLLAGIEQLQKNLDYPVDRTAIIERAIRELLQREGVL</sequence>
<evidence type="ECO:0000313" key="3">
    <source>
        <dbReference type="Proteomes" id="UP001321014"/>
    </source>
</evidence>
<organism evidence="2 3">
    <name type="scientific">Ruegeria marisflavi</name>
    <dbReference type="NCBI Taxonomy" id="2984152"/>
    <lineage>
        <taxon>Bacteria</taxon>
        <taxon>Pseudomonadati</taxon>
        <taxon>Pseudomonadota</taxon>
        <taxon>Alphaproteobacteria</taxon>
        <taxon>Rhodobacterales</taxon>
        <taxon>Roseobacteraceae</taxon>
        <taxon>Ruegeria</taxon>
    </lineage>
</organism>
<dbReference type="InterPro" id="IPR002145">
    <property type="entry name" value="CopG"/>
</dbReference>
<comment type="caution">
    <text evidence="2">The sequence shown here is derived from an EMBL/GenBank/DDBJ whole genome shotgun (WGS) entry which is preliminary data.</text>
</comment>
<name>A0ABT2WZ30_9RHOB</name>
<evidence type="ECO:0000313" key="2">
    <source>
        <dbReference type="EMBL" id="MCU9840522.1"/>
    </source>
</evidence>